<accession>A0A4Y2RRX9</accession>
<dbReference type="OrthoDB" id="10676352at2759"/>
<keyword evidence="2" id="KW-1185">Reference proteome</keyword>
<dbReference type="Proteomes" id="UP000499080">
    <property type="component" value="Unassembled WGS sequence"/>
</dbReference>
<dbReference type="AlphaFoldDB" id="A0A4Y2RRX9"/>
<evidence type="ECO:0000313" key="1">
    <source>
        <dbReference type="EMBL" id="GBN78423.1"/>
    </source>
</evidence>
<name>A0A4Y2RRX9_ARAVE</name>
<protein>
    <submittedName>
        <fullName evidence="1">Uncharacterized protein</fullName>
    </submittedName>
</protein>
<gene>
    <name evidence="1" type="ORF">AVEN_154855_1</name>
</gene>
<evidence type="ECO:0000313" key="2">
    <source>
        <dbReference type="Proteomes" id="UP000499080"/>
    </source>
</evidence>
<dbReference type="EMBL" id="BGPR01018174">
    <property type="protein sequence ID" value="GBN78423.1"/>
    <property type="molecule type" value="Genomic_DNA"/>
</dbReference>
<comment type="caution">
    <text evidence="1">The sequence shown here is derived from an EMBL/GenBank/DDBJ whole genome shotgun (WGS) entry which is preliminary data.</text>
</comment>
<sequence>MSYTTILNGVLSSSPEELFLFLRFPSLLLVMGPEKLRGGQNHRDEERCRCKNHNKVLELLPYPSSPNISNKSLTRDCCYSRKCYTGDSLENNIKCFAKCHKKHQDEHEVSIMTGIVSNYNDGGLPDEKDEALKVIESFVNEKALEEFGKRRGNSIDKSDCKTLCTVARQQFCKEISDCFQQRRKSENRK</sequence>
<organism evidence="1 2">
    <name type="scientific">Araneus ventricosus</name>
    <name type="common">Orbweaver spider</name>
    <name type="synonym">Epeira ventricosa</name>
    <dbReference type="NCBI Taxonomy" id="182803"/>
    <lineage>
        <taxon>Eukaryota</taxon>
        <taxon>Metazoa</taxon>
        <taxon>Ecdysozoa</taxon>
        <taxon>Arthropoda</taxon>
        <taxon>Chelicerata</taxon>
        <taxon>Arachnida</taxon>
        <taxon>Araneae</taxon>
        <taxon>Araneomorphae</taxon>
        <taxon>Entelegynae</taxon>
        <taxon>Araneoidea</taxon>
        <taxon>Araneidae</taxon>
        <taxon>Araneus</taxon>
    </lineage>
</organism>
<reference evidence="1 2" key="1">
    <citation type="journal article" date="2019" name="Sci. Rep.">
        <title>Orb-weaving spider Araneus ventricosus genome elucidates the spidroin gene catalogue.</title>
        <authorList>
            <person name="Kono N."/>
            <person name="Nakamura H."/>
            <person name="Ohtoshi R."/>
            <person name="Moran D.A.P."/>
            <person name="Shinohara A."/>
            <person name="Yoshida Y."/>
            <person name="Fujiwara M."/>
            <person name="Mori M."/>
            <person name="Tomita M."/>
            <person name="Arakawa K."/>
        </authorList>
    </citation>
    <scope>NUCLEOTIDE SEQUENCE [LARGE SCALE GENOMIC DNA]</scope>
</reference>
<proteinExistence type="predicted"/>